<dbReference type="Proteomes" id="UP001163603">
    <property type="component" value="Chromosome 10"/>
</dbReference>
<protein>
    <submittedName>
        <fullName evidence="1">Uncharacterized protein</fullName>
    </submittedName>
</protein>
<accession>A0ACC0Y0Z5</accession>
<name>A0ACC0Y0Z5_9ROSI</name>
<gene>
    <name evidence="1" type="ORF">Pint_06972</name>
</gene>
<proteinExistence type="predicted"/>
<evidence type="ECO:0000313" key="1">
    <source>
        <dbReference type="EMBL" id="KAJ0026370.1"/>
    </source>
</evidence>
<keyword evidence="2" id="KW-1185">Reference proteome</keyword>
<comment type="caution">
    <text evidence="1">The sequence shown here is derived from an EMBL/GenBank/DDBJ whole genome shotgun (WGS) entry which is preliminary data.</text>
</comment>
<sequence>MSSLILSGPFAVIDEHFNLILPNCYDAIGLMLMIFIIHQHQLMLQALVIAVFMSHHVSAVDPVLGFIFTQGLLSFPRFKMVFDLYLGSLCNANMRTLWEDDIHHHYVMRRYAEFTASLVHLNVEYGDGQLELNMERLRMAVDELLMKFAKMFPRPKLQIVFLINNYDMTIAVLKEASPEGGKIQMHFEELLKSNTAILVPKGSAISLAAGFVGQVDAREAAGLLVDMIRQKKMAGCALLLAVPPSTWKTVLALGICQELGSKVLLLFSHLFHFVGSEVYSSEVMKTEVLMENFQRAIGLRIKENEEVYEGEVTELFPEETESVTGGCGKSISHVIIGLKTVKGTKQLKLEPTIYDALIKEKVAVGDVIYIEANSGAVKRVGRSDAFATEFDLEAEEYVPLPKGEIQKKKEIDQDVTLHYLDAANARPQGGQDILSLMGQMMKPRKTEITEKLHQEINKVVNQYIDEGVAELVPGVLFIHEVHMLDMKCFSYLIRALEGSLSPIVILATNRGICNVWTRQSFLSAVDVMVVL</sequence>
<evidence type="ECO:0000313" key="2">
    <source>
        <dbReference type="Proteomes" id="UP001163603"/>
    </source>
</evidence>
<dbReference type="EMBL" id="CM047745">
    <property type="protein sequence ID" value="KAJ0026370.1"/>
    <property type="molecule type" value="Genomic_DNA"/>
</dbReference>
<reference evidence="2" key="1">
    <citation type="journal article" date="2023" name="G3 (Bethesda)">
        <title>Genome assembly and association tests identify interacting loci associated with vigor, precocity, and sex in interspecific pistachio rootstocks.</title>
        <authorList>
            <person name="Palmer W."/>
            <person name="Jacygrad E."/>
            <person name="Sagayaradj S."/>
            <person name="Cavanaugh K."/>
            <person name="Han R."/>
            <person name="Bertier L."/>
            <person name="Beede B."/>
            <person name="Kafkas S."/>
            <person name="Golino D."/>
            <person name="Preece J."/>
            <person name="Michelmore R."/>
        </authorList>
    </citation>
    <scope>NUCLEOTIDE SEQUENCE [LARGE SCALE GENOMIC DNA]</scope>
</reference>
<organism evidence="1 2">
    <name type="scientific">Pistacia integerrima</name>
    <dbReference type="NCBI Taxonomy" id="434235"/>
    <lineage>
        <taxon>Eukaryota</taxon>
        <taxon>Viridiplantae</taxon>
        <taxon>Streptophyta</taxon>
        <taxon>Embryophyta</taxon>
        <taxon>Tracheophyta</taxon>
        <taxon>Spermatophyta</taxon>
        <taxon>Magnoliopsida</taxon>
        <taxon>eudicotyledons</taxon>
        <taxon>Gunneridae</taxon>
        <taxon>Pentapetalae</taxon>
        <taxon>rosids</taxon>
        <taxon>malvids</taxon>
        <taxon>Sapindales</taxon>
        <taxon>Anacardiaceae</taxon>
        <taxon>Pistacia</taxon>
    </lineage>
</organism>